<keyword evidence="2" id="KW-1185">Reference proteome</keyword>
<dbReference type="VEuPathDB" id="VectorBase:LDEU012539"/>
<sequence length="24" mass="3030">MAFSGFNSYWNEHWQSLWRVLDKQ</sequence>
<reference evidence="1 2" key="1">
    <citation type="journal article" date="2018" name="Gigascience">
        <title>Genomes of trombidid mites reveal novel predicted allergens and laterally-transferred genes associated with secondary metabolism.</title>
        <authorList>
            <person name="Dong X."/>
            <person name="Chaisiri K."/>
            <person name="Xia D."/>
            <person name="Armstrong S.D."/>
            <person name="Fang Y."/>
            <person name="Donnelly M.J."/>
            <person name="Kadowaki T."/>
            <person name="McGarry J.W."/>
            <person name="Darby A.C."/>
            <person name="Makepeace B.L."/>
        </authorList>
    </citation>
    <scope>NUCLEOTIDE SEQUENCE [LARGE SCALE GENOMIC DNA]</scope>
    <source>
        <strain evidence="1">UoL-UT</strain>
    </source>
</reference>
<evidence type="ECO:0000313" key="2">
    <source>
        <dbReference type="Proteomes" id="UP000288716"/>
    </source>
</evidence>
<accession>A0A443RVW0</accession>
<evidence type="ECO:0000313" key="1">
    <source>
        <dbReference type="EMBL" id="RWS19501.1"/>
    </source>
</evidence>
<dbReference type="EMBL" id="NCKV01025514">
    <property type="protein sequence ID" value="RWS19501.1"/>
    <property type="molecule type" value="Genomic_DNA"/>
</dbReference>
<gene>
    <name evidence="1" type="ORF">B4U80_10007</name>
</gene>
<proteinExistence type="predicted"/>
<comment type="caution">
    <text evidence="1">The sequence shown here is derived from an EMBL/GenBank/DDBJ whole genome shotgun (WGS) entry which is preliminary data.</text>
</comment>
<dbReference type="AlphaFoldDB" id="A0A443RVW0"/>
<organism evidence="1 2">
    <name type="scientific">Leptotrombidium deliense</name>
    <dbReference type="NCBI Taxonomy" id="299467"/>
    <lineage>
        <taxon>Eukaryota</taxon>
        <taxon>Metazoa</taxon>
        <taxon>Ecdysozoa</taxon>
        <taxon>Arthropoda</taxon>
        <taxon>Chelicerata</taxon>
        <taxon>Arachnida</taxon>
        <taxon>Acari</taxon>
        <taxon>Acariformes</taxon>
        <taxon>Trombidiformes</taxon>
        <taxon>Prostigmata</taxon>
        <taxon>Anystina</taxon>
        <taxon>Parasitengona</taxon>
        <taxon>Trombiculoidea</taxon>
        <taxon>Trombiculidae</taxon>
        <taxon>Leptotrombidium</taxon>
    </lineage>
</organism>
<protein>
    <submittedName>
        <fullName evidence="1">Uncharacterized protein</fullName>
    </submittedName>
</protein>
<dbReference type="Proteomes" id="UP000288716">
    <property type="component" value="Unassembled WGS sequence"/>
</dbReference>
<name>A0A443RVW0_9ACAR</name>